<organism evidence="2 3">
    <name type="scientific">Eleusine coracana subsp. coracana</name>
    <dbReference type="NCBI Taxonomy" id="191504"/>
    <lineage>
        <taxon>Eukaryota</taxon>
        <taxon>Viridiplantae</taxon>
        <taxon>Streptophyta</taxon>
        <taxon>Embryophyta</taxon>
        <taxon>Tracheophyta</taxon>
        <taxon>Spermatophyta</taxon>
        <taxon>Magnoliopsida</taxon>
        <taxon>Liliopsida</taxon>
        <taxon>Poales</taxon>
        <taxon>Poaceae</taxon>
        <taxon>PACMAD clade</taxon>
        <taxon>Chloridoideae</taxon>
        <taxon>Cynodonteae</taxon>
        <taxon>Eleusininae</taxon>
        <taxon>Eleusine</taxon>
    </lineage>
</organism>
<dbReference type="GO" id="GO:0008374">
    <property type="term" value="F:O-acyltransferase activity"/>
    <property type="evidence" value="ECO:0007669"/>
    <property type="project" value="InterPro"/>
</dbReference>
<dbReference type="InterPro" id="IPR044851">
    <property type="entry name" value="Wax_synthase"/>
</dbReference>
<dbReference type="Proteomes" id="UP001054889">
    <property type="component" value="Unassembled WGS sequence"/>
</dbReference>
<dbReference type="AlphaFoldDB" id="A0AAV5DSU6"/>
<accession>A0AAV5DSU6</accession>
<reference evidence="2" key="2">
    <citation type="submission" date="2021-12" db="EMBL/GenBank/DDBJ databases">
        <title>Resequencing data analysis of finger millet.</title>
        <authorList>
            <person name="Hatakeyama M."/>
            <person name="Aluri S."/>
            <person name="Balachadran M.T."/>
            <person name="Sivarajan S.R."/>
            <person name="Poveda L."/>
            <person name="Shimizu-Inatsugi R."/>
            <person name="Schlapbach R."/>
            <person name="Sreeman S.M."/>
            <person name="Shimizu K.K."/>
        </authorList>
    </citation>
    <scope>NUCLEOTIDE SEQUENCE</scope>
</reference>
<feature type="region of interest" description="Disordered" evidence="1">
    <location>
        <begin position="20"/>
        <end position="72"/>
    </location>
</feature>
<protein>
    <submittedName>
        <fullName evidence="2">Uncharacterized protein</fullName>
    </submittedName>
</protein>
<dbReference type="PANTHER" id="PTHR31595">
    <property type="entry name" value="LONG-CHAIN-ALCOHOL O-FATTY-ACYLTRANSFERASE 3-RELATED"/>
    <property type="match status" value="1"/>
</dbReference>
<dbReference type="PANTHER" id="PTHR31595:SF35">
    <property type="entry name" value="OSJNBA0009K15.16 PROTEIN"/>
    <property type="match status" value="1"/>
</dbReference>
<dbReference type="GO" id="GO:0006629">
    <property type="term" value="P:lipid metabolic process"/>
    <property type="evidence" value="ECO:0007669"/>
    <property type="project" value="InterPro"/>
</dbReference>
<evidence type="ECO:0000313" key="2">
    <source>
        <dbReference type="EMBL" id="GJN12985.1"/>
    </source>
</evidence>
<evidence type="ECO:0000313" key="3">
    <source>
        <dbReference type="Proteomes" id="UP001054889"/>
    </source>
</evidence>
<keyword evidence="3" id="KW-1185">Reference proteome</keyword>
<comment type="caution">
    <text evidence="2">The sequence shown here is derived from an EMBL/GenBank/DDBJ whole genome shotgun (WGS) entry which is preliminary data.</text>
</comment>
<reference evidence="2" key="1">
    <citation type="journal article" date="2018" name="DNA Res.">
        <title>Multiple hybrid de novo genome assembly of finger millet, an orphan allotetraploid crop.</title>
        <authorList>
            <person name="Hatakeyama M."/>
            <person name="Aluri S."/>
            <person name="Balachadran M.T."/>
            <person name="Sivarajan S.R."/>
            <person name="Patrignani A."/>
            <person name="Gruter S."/>
            <person name="Poveda L."/>
            <person name="Shimizu-Inatsugi R."/>
            <person name="Baeten J."/>
            <person name="Francoijs K.J."/>
            <person name="Nataraja K.N."/>
            <person name="Reddy Y.A.N."/>
            <person name="Phadnis S."/>
            <person name="Ravikumar R.L."/>
            <person name="Schlapbach R."/>
            <person name="Sreeman S.M."/>
            <person name="Shimizu K.K."/>
        </authorList>
    </citation>
    <scope>NUCLEOTIDE SEQUENCE</scope>
</reference>
<sequence>MELLLRDSIPTVSLAVSVRASLASPRCSSRSSPRSHWPSPIATPPSSGASRASSSRGSPSSRSPSSPQAAGRGPLDPDLPIFPFIFTAALPVKLTRRASETSNKANQIIAVPRFVRGEGHRHCRPPPSLLVKGSIVTRKKIPVQKKFRRLHFYVCLPPYDVHMYCFLYLLLPCIAAADKVFRMDLELQFDRPYTVSSLRDFWGGRWNLMVSAVLRPSVYHPVHVRAPGSQLRS</sequence>
<name>A0AAV5DSU6_ELECO</name>
<evidence type="ECO:0000256" key="1">
    <source>
        <dbReference type="SAM" id="MobiDB-lite"/>
    </source>
</evidence>
<dbReference type="EMBL" id="BQKI01000029">
    <property type="protein sequence ID" value="GJN12985.1"/>
    <property type="molecule type" value="Genomic_DNA"/>
</dbReference>
<proteinExistence type="predicted"/>
<gene>
    <name evidence="2" type="primary">ga31316</name>
    <name evidence="2" type="ORF">PR202_ga31316</name>
</gene>